<dbReference type="RefSeq" id="WP_301199320.1">
    <property type="nucleotide sequence ID" value="NZ_JAPDPI010000017.1"/>
</dbReference>
<evidence type="ECO:0000313" key="2">
    <source>
        <dbReference type="EMBL" id="MCW3805948.1"/>
    </source>
</evidence>
<proteinExistence type="predicted"/>
<evidence type="ECO:0000313" key="3">
    <source>
        <dbReference type="Proteomes" id="UP001207408"/>
    </source>
</evidence>
<dbReference type="Proteomes" id="UP001207408">
    <property type="component" value="Unassembled WGS sequence"/>
</dbReference>
<name>A0AAE3MDS9_9BACT</name>
<dbReference type="EMBL" id="JAPDPI010000017">
    <property type="protein sequence ID" value="MCW3805948.1"/>
    <property type="molecule type" value="Genomic_DNA"/>
</dbReference>
<accession>A0AAE3MDS9</accession>
<protein>
    <submittedName>
        <fullName evidence="2">Uncharacterized protein</fullName>
    </submittedName>
</protein>
<sequence>MKKSGVSVADIVYTSSMRINNSIGDAVILNAVSNYGYNQEKLSEGVVLLEDSEHLVQSFDKEHGDVKAAYAQRDKQQENANVTYRKIWGIAKVALKNDTSAQITLQLSGRRAVRVGKWFLQTKSFYTNLLANTDWLNAMSKFGVSEEMVQAGFNEIKTVNELDEVIKREKGDAQNMTQKRDDKLEELYEWVSDYEEIAKIALMDQPQLLEKSGIIVKN</sequence>
<keyword evidence="1" id="KW-0175">Coiled coil</keyword>
<reference evidence="2" key="1">
    <citation type="submission" date="2022-10" db="EMBL/GenBank/DDBJ databases">
        <authorList>
            <person name="Yu W.X."/>
        </authorList>
    </citation>
    <scope>NUCLEOTIDE SEQUENCE</scope>
    <source>
        <strain evidence="2">D04</strain>
    </source>
</reference>
<gene>
    <name evidence="2" type="ORF">OM074_09930</name>
</gene>
<dbReference type="AlphaFoldDB" id="A0AAE3MDS9"/>
<feature type="coiled-coil region" evidence="1">
    <location>
        <begin position="159"/>
        <end position="186"/>
    </location>
</feature>
<keyword evidence="3" id="KW-1185">Reference proteome</keyword>
<organism evidence="2 3">
    <name type="scientific">Plebeiibacterium marinum</name>
    <dbReference type="NCBI Taxonomy" id="2992111"/>
    <lineage>
        <taxon>Bacteria</taxon>
        <taxon>Pseudomonadati</taxon>
        <taxon>Bacteroidota</taxon>
        <taxon>Bacteroidia</taxon>
        <taxon>Marinilabiliales</taxon>
        <taxon>Marinilabiliaceae</taxon>
        <taxon>Plebeiibacterium</taxon>
    </lineage>
</organism>
<evidence type="ECO:0000256" key="1">
    <source>
        <dbReference type="SAM" id="Coils"/>
    </source>
</evidence>
<comment type="caution">
    <text evidence="2">The sequence shown here is derived from an EMBL/GenBank/DDBJ whole genome shotgun (WGS) entry which is preliminary data.</text>
</comment>